<dbReference type="Pfam" id="PF09261">
    <property type="entry name" value="Alpha-mann_mid"/>
    <property type="match status" value="1"/>
</dbReference>
<dbReference type="InterPro" id="IPR015341">
    <property type="entry name" value="Glyco_hydro_38_cen"/>
</dbReference>
<evidence type="ECO:0000256" key="2">
    <source>
        <dbReference type="ARBA" id="ARBA00022801"/>
    </source>
</evidence>
<dbReference type="InterPro" id="IPR037094">
    <property type="entry name" value="Glyco_hydro_38_cen_sf"/>
</dbReference>
<dbReference type="PANTHER" id="PTHR46017">
    <property type="entry name" value="ALPHA-MANNOSIDASE 2C1"/>
    <property type="match status" value="1"/>
</dbReference>
<dbReference type="Pfam" id="PF07748">
    <property type="entry name" value="Glyco_hydro_38C"/>
    <property type="match status" value="1"/>
</dbReference>
<sequence length="344" mass="38433">MTSVAKNKAYNRTAERRLRETEFLAAFALVTTGADYPGAALATFWETVLINQFHDILPGTSISEVYSDSDREYEDLFAQLDSANGQWFGAAVALAKPTADQFGLFNFVAQERSAQVLLGDDQSLVGTTLVTAGGSVPVQEFVRADGSAAFGAVTANLPSMGWTSAQIVTITPPKLKSALSVSKKHLENDLVRVEFDRNGEITSIFDKQRGREVIPSGQMANRLIAFEDKPMAWDAWDIDRYFEEQYWPLADAKATISVVEKGPHRVAIRIERHYQASRITQIISLQTGAREIEFDTHIDWHEQRTVLKACFPFDLNRLRGSIRNPVWPRQARHPSQYELGQGPI</sequence>
<dbReference type="EMBL" id="CP118246">
    <property type="protein sequence ID" value="WDR04223.1"/>
    <property type="molecule type" value="Genomic_DNA"/>
</dbReference>
<dbReference type="RefSeq" id="WP_282220606.1">
    <property type="nucleotide sequence ID" value="NZ_CP118246.1"/>
</dbReference>
<accession>A0ABY7YSA8</accession>
<reference evidence="4 5" key="1">
    <citation type="submission" date="2023-02" db="EMBL/GenBank/DDBJ databases">
        <title>Devosia algicola sp. nov., isolated from the phycosphere of marine algae.</title>
        <authorList>
            <person name="Kim J.M."/>
            <person name="Lee J.K."/>
            <person name="Choi B.J."/>
            <person name="Bayburt H."/>
            <person name="Jeon C.O."/>
        </authorList>
    </citation>
    <scope>NUCLEOTIDE SEQUENCE [LARGE SCALE GENOMIC DNA]</scope>
    <source>
        <strain evidence="4 5">G20-9</strain>
    </source>
</reference>
<keyword evidence="5" id="KW-1185">Reference proteome</keyword>
<keyword evidence="2 4" id="KW-0378">Hydrolase</keyword>
<dbReference type="InterPro" id="IPR011013">
    <property type="entry name" value="Gal_mutarotase_sf_dom"/>
</dbReference>
<evidence type="ECO:0000256" key="1">
    <source>
        <dbReference type="ARBA" id="ARBA00022723"/>
    </source>
</evidence>
<keyword evidence="1" id="KW-0479">Metal-binding</keyword>
<dbReference type="GO" id="GO:0016787">
    <property type="term" value="F:hydrolase activity"/>
    <property type="evidence" value="ECO:0007669"/>
    <property type="project" value="UniProtKB-KW"/>
</dbReference>
<dbReference type="SUPFAM" id="SSF74650">
    <property type="entry name" value="Galactose mutarotase-like"/>
    <property type="match status" value="1"/>
</dbReference>
<dbReference type="SMART" id="SM00872">
    <property type="entry name" value="Alpha-mann_mid"/>
    <property type="match status" value="1"/>
</dbReference>
<proteinExistence type="predicted"/>
<dbReference type="PANTHER" id="PTHR46017:SF1">
    <property type="entry name" value="ALPHA-MANNOSIDASE 2C1"/>
    <property type="match status" value="1"/>
</dbReference>
<gene>
    <name evidence="4" type="ORF">PSQ19_03875</name>
</gene>
<protein>
    <submittedName>
        <fullName evidence="4">Glycoside hydrolase family 38 C-terminal domain-containing protein</fullName>
    </submittedName>
</protein>
<evidence type="ECO:0000313" key="5">
    <source>
        <dbReference type="Proteomes" id="UP001220530"/>
    </source>
</evidence>
<evidence type="ECO:0000313" key="4">
    <source>
        <dbReference type="EMBL" id="WDR04223.1"/>
    </source>
</evidence>
<dbReference type="Gene3D" id="2.70.98.30">
    <property type="entry name" value="Golgi alpha-mannosidase II, domain 4"/>
    <property type="match status" value="1"/>
</dbReference>
<dbReference type="SUPFAM" id="SSF88688">
    <property type="entry name" value="Families 57/38 glycoside transferase middle domain"/>
    <property type="match status" value="1"/>
</dbReference>
<organism evidence="4 5">
    <name type="scientific">Devosia algicola</name>
    <dbReference type="NCBI Taxonomy" id="3026418"/>
    <lineage>
        <taxon>Bacteria</taxon>
        <taxon>Pseudomonadati</taxon>
        <taxon>Pseudomonadota</taxon>
        <taxon>Alphaproteobacteria</taxon>
        <taxon>Hyphomicrobiales</taxon>
        <taxon>Devosiaceae</taxon>
        <taxon>Devosia</taxon>
    </lineage>
</organism>
<dbReference type="Proteomes" id="UP001220530">
    <property type="component" value="Chromosome"/>
</dbReference>
<dbReference type="InterPro" id="IPR028995">
    <property type="entry name" value="Glyco_hydro_57/38_cen_sf"/>
</dbReference>
<dbReference type="InterPro" id="IPR011682">
    <property type="entry name" value="Glyco_hydro_38_C"/>
</dbReference>
<evidence type="ECO:0000259" key="3">
    <source>
        <dbReference type="SMART" id="SM00872"/>
    </source>
</evidence>
<dbReference type="Gene3D" id="1.20.1270.50">
    <property type="entry name" value="Glycoside hydrolase family 38, central domain"/>
    <property type="match status" value="1"/>
</dbReference>
<feature type="domain" description="Glycoside hydrolase family 38 central" evidence="3">
    <location>
        <begin position="2"/>
        <end position="73"/>
    </location>
</feature>
<name>A0ABY7YSA8_9HYPH</name>